<dbReference type="Proteomes" id="UP001516023">
    <property type="component" value="Unassembled WGS sequence"/>
</dbReference>
<gene>
    <name evidence="1" type="ORF">HJC23_005435</name>
</gene>
<proteinExistence type="predicted"/>
<protein>
    <submittedName>
        <fullName evidence="1">Uncharacterized protein</fullName>
    </submittedName>
</protein>
<keyword evidence="2" id="KW-1185">Reference proteome</keyword>
<dbReference type="PANTHER" id="PTHR13244">
    <property type="entry name" value="ZINC FINGER MYND DOMAIN CONTAINING PROTEIN 10"/>
    <property type="match status" value="1"/>
</dbReference>
<dbReference type="AlphaFoldDB" id="A0ABD3P3M8"/>
<reference evidence="1 2" key="1">
    <citation type="journal article" date="2020" name="G3 (Bethesda)">
        <title>Improved Reference Genome for Cyclotella cryptica CCMP332, a Model for Cell Wall Morphogenesis, Salinity Adaptation, and Lipid Production in Diatoms (Bacillariophyta).</title>
        <authorList>
            <person name="Roberts W.R."/>
            <person name="Downey K.M."/>
            <person name="Ruck E.C."/>
            <person name="Traller J.C."/>
            <person name="Alverson A.J."/>
        </authorList>
    </citation>
    <scope>NUCLEOTIDE SEQUENCE [LARGE SCALE GENOMIC DNA]</scope>
    <source>
        <strain evidence="1 2">CCMP332</strain>
    </source>
</reference>
<evidence type="ECO:0000313" key="1">
    <source>
        <dbReference type="EMBL" id="KAL3782387.1"/>
    </source>
</evidence>
<name>A0ABD3P3M8_9STRA</name>
<organism evidence="1 2">
    <name type="scientific">Cyclotella cryptica</name>
    <dbReference type="NCBI Taxonomy" id="29204"/>
    <lineage>
        <taxon>Eukaryota</taxon>
        <taxon>Sar</taxon>
        <taxon>Stramenopiles</taxon>
        <taxon>Ochrophyta</taxon>
        <taxon>Bacillariophyta</taxon>
        <taxon>Coscinodiscophyceae</taxon>
        <taxon>Thalassiosirophycidae</taxon>
        <taxon>Stephanodiscales</taxon>
        <taxon>Stephanodiscaceae</taxon>
        <taxon>Cyclotella</taxon>
    </lineage>
</organism>
<dbReference type="EMBL" id="JABMIG020000287">
    <property type="protein sequence ID" value="KAL3782387.1"/>
    <property type="molecule type" value="Genomic_DNA"/>
</dbReference>
<dbReference type="PANTHER" id="PTHR13244:SF7">
    <property type="entry name" value="ZINC FINGER MYND DOMAIN-CONTAINING PROTEIN 10"/>
    <property type="match status" value="1"/>
</dbReference>
<sequence length="693" mass="77875">MMSTSTGYERYAGVFTPTTTVDPSTSPQCGTIVSPGFETETLLQSIHAVPLDEIGSNKFMEAYCINLERLSIQAHLTAGVLSAREAIEVPVSSNPTVASDLLNSWGASDGEYVVNSFLEHPEKVEAMVKTLLAIEFWRSNVLFRRPEKENEGEDECKETYDFVGRKEEALAHRLAANGNVLRAAFVLHAETTIVSLLNLIFFNRIPAALLEGNGDEVLLALIDYCARQLAFLGAPLESNDALYKQKNPRRTSELAEYLEQRTRLSEMKDSLCDSTYQTAISAVALSRYLCEHVNEFGPSLVSRMLEVHDFPLLMVPLIEEPPWTRRRLSEKDGTSSTIWEKLNEHNEWDVVSPTELFRVTKLEGQPWLALYHLVTSKIFRETYGLDEFRKSNLMRIRRYLHQPLLDQLPVLEDVTRYLDELSILGVPPCGHGIHRPSSMASSSGLLMQRVDTLRISIVGKKQINDPSYWDVVIEAQWNDIFSSVTDSRDHMLRRIGSEIYGGSGLEDNGGKAVNTSGTSSQDDNKFSRPVEKVMLFIHNEKEPTIVFELVTVEDGGASITDTPLGPYRRTKLRPKLISGETEAIYPHANVDAKVRFSSSCQIEEDNELSLSTNSLALATTQRNSIPNDYEEVGISLPHHFPAKEWRQIGDLEDKRAILQLGFKRIEYGIIPAGCTYLRAYKLVNAFISQPMFS</sequence>
<accession>A0ABD3P3M8</accession>
<comment type="caution">
    <text evidence="1">The sequence shown here is derived from an EMBL/GenBank/DDBJ whole genome shotgun (WGS) entry which is preliminary data.</text>
</comment>
<evidence type="ECO:0000313" key="2">
    <source>
        <dbReference type="Proteomes" id="UP001516023"/>
    </source>
</evidence>
<dbReference type="InterPro" id="IPR052298">
    <property type="entry name" value="ZMYND10"/>
</dbReference>